<feature type="domain" description="RRM" evidence="3">
    <location>
        <begin position="17"/>
        <end position="100"/>
    </location>
</feature>
<dbReference type="InterPro" id="IPR000504">
    <property type="entry name" value="RRM_dom"/>
</dbReference>
<dbReference type="SMART" id="SM00360">
    <property type="entry name" value="RRM"/>
    <property type="match status" value="1"/>
</dbReference>
<evidence type="ECO:0000256" key="1">
    <source>
        <dbReference type="ARBA" id="ARBA00022884"/>
    </source>
</evidence>
<dbReference type="GO" id="GO:0005730">
    <property type="term" value="C:nucleolus"/>
    <property type="evidence" value="ECO:0007669"/>
    <property type="project" value="TreeGrafter"/>
</dbReference>
<evidence type="ECO:0000256" key="2">
    <source>
        <dbReference type="PROSITE-ProRule" id="PRU00176"/>
    </source>
</evidence>
<accession>A0A0G4LNE5</accession>
<dbReference type="STRING" id="100787.A0A0G4LNE5"/>
<dbReference type="InterPro" id="IPR012677">
    <property type="entry name" value="Nucleotide-bd_a/b_plait_sf"/>
</dbReference>
<dbReference type="CDD" id="cd12400">
    <property type="entry name" value="RRM_Nop6"/>
    <property type="match status" value="1"/>
</dbReference>
<dbReference type="FunFam" id="3.30.70.330:FF:000376">
    <property type="entry name" value="Putative RNA binding protein"/>
    <property type="match status" value="1"/>
</dbReference>
<sequence length="169" mass="18892">MEVDTRDNASKGKAGRHIVFVGNLPYTATDKTIYQHFAHLKPSSVRCLTKDRVENTCRGFAFVEFSNSTHMRTCLDKMHHTLFDDGLSPARKINVQLTLVKDALEVPLRERRALEVLVRPDLLSTHQGLVVGDRLHALLAQRLEGAGILPKIELSADEDNGNVCLHVVE</sequence>
<organism evidence="4 5">
    <name type="scientific">Verticillium longisporum</name>
    <name type="common">Verticillium dahliae var. longisporum</name>
    <dbReference type="NCBI Taxonomy" id="100787"/>
    <lineage>
        <taxon>Eukaryota</taxon>
        <taxon>Fungi</taxon>
        <taxon>Dikarya</taxon>
        <taxon>Ascomycota</taxon>
        <taxon>Pezizomycotina</taxon>
        <taxon>Sordariomycetes</taxon>
        <taxon>Hypocreomycetidae</taxon>
        <taxon>Glomerellales</taxon>
        <taxon>Plectosphaerellaceae</taxon>
        <taxon>Verticillium</taxon>
    </lineage>
</organism>
<evidence type="ECO:0000313" key="4">
    <source>
        <dbReference type="EMBL" id="CRK23536.1"/>
    </source>
</evidence>
<reference evidence="5" key="1">
    <citation type="submission" date="2015-05" db="EMBL/GenBank/DDBJ databases">
        <authorList>
            <person name="Fogelqvist Johan"/>
        </authorList>
    </citation>
    <scope>NUCLEOTIDE SEQUENCE [LARGE SCALE GENOMIC DNA]</scope>
</reference>
<dbReference type="EMBL" id="CVQH01015780">
    <property type="protein sequence ID" value="CRK23536.1"/>
    <property type="molecule type" value="Genomic_DNA"/>
</dbReference>
<proteinExistence type="predicted"/>
<keyword evidence="1 2" id="KW-0694">RNA-binding</keyword>
<dbReference type="GO" id="GO:0042274">
    <property type="term" value="P:ribosomal small subunit biogenesis"/>
    <property type="evidence" value="ECO:0007669"/>
    <property type="project" value="TreeGrafter"/>
</dbReference>
<gene>
    <name evidence="4" type="ORF">BN1708_013707</name>
</gene>
<keyword evidence="5" id="KW-1185">Reference proteome</keyword>
<dbReference type="Gene3D" id="3.30.70.330">
    <property type="match status" value="1"/>
</dbReference>
<dbReference type="PROSITE" id="PS50102">
    <property type="entry name" value="RRM"/>
    <property type="match status" value="1"/>
</dbReference>
<dbReference type="SUPFAM" id="SSF54928">
    <property type="entry name" value="RNA-binding domain, RBD"/>
    <property type="match status" value="1"/>
</dbReference>
<dbReference type="PANTHER" id="PTHR23236:SF51">
    <property type="entry name" value="NUCLEOLAR PROTEIN 6"/>
    <property type="match status" value="1"/>
</dbReference>
<evidence type="ECO:0000313" key="5">
    <source>
        <dbReference type="Proteomes" id="UP000044602"/>
    </source>
</evidence>
<dbReference type="Pfam" id="PF00076">
    <property type="entry name" value="RRM_1"/>
    <property type="match status" value="1"/>
</dbReference>
<dbReference type="Proteomes" id="UP000044602">
    <property type="component" value="Unassembled WGS sequence"/>
</dbReference>
<feature type="non-terminal residue" evidence="4">
    <location>
        <position position="169"/>
    </location>
</feature>
<dbReference type="AlphaFoldDB" id="A0A0G4LNE5"/>
<dbReference type="GO" id="GO:0019843">
    <property type="term" value="F:rRNA binding"/>
    <property type="evidence" value="ECO:0007669"/>
    <property type="project" value="TreeGrafter"/>
</dbReference>
<dbReference type="InterPro" id="IPR035979">
    <property type="entry name" value="RBD_domain_sf"/>
</dbReference>
<dbReference type="PANTHER" id="PTHR23236">
    <property type="entry name" value="EUKARYOTIC TRANSLATION INITIATION FACTOR 4B/4H"/>
    <property type="match status" value="1"/>
</dbReference>
<evidence type="ECO:0000259" key="3">
    <source>
        <dbReference type="PROSITE" id="PS50102"/>
    </source>
</evidence>
<dbReference type="InterPro" id="IPR034228">
    <property type="entry name" value="Nop6_RRM"/>
</dbReference>
<name>A0A0G4LNE5_VERLO</name>
<protein>
    <recommendedName>
        <fullName evidence="3">RRM domain-containing protein</fullName>
    </recommendedName>
</protein>